<accession>A0A066ZBQ6</accession>
<reference evidence="4 5" key="1">
    <citation type="submission" date="2014-05" db="EMBL/GenBank/DDBJ databases">
        <title>Draft Genome Sequence of Kitasatospora cheerisanensis KCTC 2395.</title>
        <authorList>
            <person name="Nam D.H."/>
        </authorList>
    </citation>
    <scope>NUCLEOTIDE SEQUENCE [LARGE SCALE GENOMIC DNA]</scope>
    <source>
        <strain evidence="4 5">KCTC 2395</strain>
    </source>
</reference>
<evidence type="ECO:0000256" key="1">
    <source>
        <dbReference type="ARBA" id="ARBA00022603"/>
    </source>
</evidence>
<dbReference type="GO" id="GO:0008168">
    <property type="term" value="F:methyltransferase activity"/>
    <property type="evidence" value="ECO:0007669"/>
    <property type="project" value="UniProtKB-KW"/>
</dbReference>
<dbReference type="Gene3D" id="2.20.25.110">
    <property type="entry name" value="S-adenosyl-L-methionine-dependent methyltransferases"/>
    <property type="match status" value="1"/>
</dbReference>
<keyword evidence="5" id="KW-1185">Reference proteome</keyword>
<dbReference type="AlphaFoldDB" id="A0A066ZBQ6"/>
<evidence type="ECO:0000313" key="5">
    <source>
        <dbReference type="Proteomes" id="UP000027178"/>
    </source>
</evidence>
<proteinExistence type="predicted"/>
<keyword evidence="2" id="KW-0808">Transferase</keyword>
<dbReference type="RefSeq" id="WP_051652630.1">
    <property type="nucleotide sequence ID" value="NZ_KK853997.1"/>
</dbReference>
<evidence type="ECO:0000313" key="4">
    <source>
        <dbReference type="EMBL" id="KDN87736.1"/>
    </source>
</evidence>
<evidence type="ECO:0000256" key="2">
    <source>
        <dbReference type="ARBA" id="ARBA00022679"/>
    </source>
</evidence>
<name>A0A066ZBQ6_9ACTN</name>
<dbReference type="InterPro" id="IPR029063">
    <property type="entry name" value="SAM-dependent_MTases_sf"/>
</dbReference>
<keyword evidence="1" id="KW-0489">Methyltransferase</keyword>
<dbReference type="eggNOG" id="COG2226">
    <property type="taxonomic scope" value="Bacteria"/>
</dbReference>
<dbReference type="GO" id="GO:0032259">
    <property type="term" value="P:methylation"/>
    <property type="evidence" value="ECO:0007669"/>
    <property type="project" value="UniProtKB-KW"/>
</dbReference>
<comment type="caution">
    <text evidence="4">The sequence shown here is derived from an EMBL/GenBank/DDBJ whole genome shotgun (WGS) entry which is preliminary data.</text>
</comment>
<dbReference type="HOGENOM" id="CLU_069129_1_2_11"/>
<dbReference type="PANTHER" id="PTHR43861:SF1">
    <property type="entry name" value="TRANS-ACONITATE 2-METHYLTRANSFERASE"/>
    <property type="match status" value="1"/>
</dbReference>
<dbReference type="Proteomes" id="UP000027178">
    <property type="component" value="Unassembled WGS sequence"/>
</dbReference>
<dbReference type="PANTHER" id="PTHR43861">
    <property type="entry name" value="TRANS-ACONITATE 2-METHYLTRANSFERASE-RELATED"/>
    <property type="match status" value="1"/>
</dbReference>
<dbReference type="InterPro" id="IPR041698">
    <property type="entry name" value="Methyltransf_25"/>
</dbReference>
<dbReference type="PATRIC" id="fig|1348663.4.peg.356"/>
<organism evidence="4 5">
    <name type="scientific">Kitasatospora cheerisanensis KCTC 2395</name>
    <dbReference type="NCBI Taxonomy" id="1348663"/>
    <lineage>
        <taxon>Bacteria</taxon>
        <taxon>Bacillati</taxon>
        <taxon>Actinomycetota</taxon>
        <taxon>Actinomycetes</taxon>
        <taxon>Kitasatosporales</taxon>
        <taxon>Streptomycetaceae</taxon>
        <taxon>Kitasatospora</taxon>
    </lineage>
</organism>
<dbReference type="EMBL" id="JNBY01000015">
    <property type="protein sequence ID" value="KDN87736.1"/>
    <property type="molecule type" value="Genomic_DNA"/>
</dbReference>
<dbReference type="Pfam" id="PF13649">
    <property type="entry name" value="Methyltransf_25"/>
    <property type="match status" value="1"/>
</dbReference>
<feature type="domain" description="Methyltransferase" evidence="3">
    <location>
        <begin position="50"/>
        <end position="146"/>
    </location>
</feature>
<protein>
    <recommendedName>
        <fullName evidence="3">Methyltransferase domain-containing protein</fullName>
    </recommendedName>
</protein>
<gene>
    <name evidence="4" type="ORF">KCH_03830</name>
</gene>
<dbReference type="Gene3D" id="3.40.50.150">
    <property type="entry name" value="Vaccinia Virus protein VP39"/>
    <property type="match status" value="1"/>
</dbReference>
<sequence>MADRPTEWWSTFFTDVYTGSDLELRDAATAEAMVRCVTGALDLKPGAALLDLACGTGRHSVPLGAAGFRVTGVDLMEPYLEQGRERAERAGQRVSFVQADMRDLSALPEGSFDAVVSLHTSFGFFDTEEENLAVLREVRDRLTPGGRLLIDVMNRDWFLTQSGESFGTAPEEFVVRNFDSSTGTTYLYEERFDALTSRITWNIQAFDPASGTVGRSVTADYRVYSAHELTALLTRAGLSPDGLHGDYDLSPFHIHSPHLICTAARPAGEE</sequence>
<evidence type="ECO:0000259" key="3">
    <source>
        <dbReference type="Pfam" id="PF13649"/>
    </source>
</evidence>
<dbReference type="GO" id="GO:0017000">
    <property type="term" value="P:antibiotic biosynthetic process"/>
    <property type="evidence" value="ECO:0007669"/>
    <property type="project" value="UniProtKB-ARBA"/>
</dbReference>
<dbReference type="CDD" id="cd02440">
    <property type="entry name" value="AdoMet_MTases"/>
    <property type="match status" value="1"/>
</dbReference>
<dbReference type="SUPFAM" id="SSF53335">
    <property type="entry name" value="S-adenosyl-L-methionine-dependent methyltransferases"/>
    <property type="match status" value="1"/>
</dbReference>